<evidence type="ECO:0000313" key="1">
    <source>
        <dbReference type="EMBL" id="XDQ63307.1"/>
    </source>
</evidence>
<protein>
    <submittedName>
        <fullName evidence="1">Uncharacterized protein</fullName>
    </submittedName>
</protein>
<name>A0AB39SA37_9ACTN</name>
<sequence length="307" mass="34741">MTAEGMITWDSYHSGIDIFRMLTDVNEFALIADIPPVPELSDPVKASGMSSAIYDSVVTAVDSARFFSEDELTLMSGPSKCGVAYNDDRFDFELQLDNSRIMLHRQGSRFADFHDWYLSLMPNVKVLIASILEMLRKTTDREFKVFRAGFAFKFLLHDLKKFSGSPLQEESVRNSYIMSRLVSGVPSDTGRLSRDEKFVSDTSRTDVNITRWVEVERTPGQVLRRLERYAVEAPANKNGAGLWLTFGYSGETYSFPDGTGRIGFSHREFLDEWDTAYIDFLRDKAIKEFLATLTSDCGFRTSAGNLP</sequence>
<gene>
    <name evidence="1" type="ORF">AB5J50_22160</name>
</gene>
<dbReference type="EMBL" id="CP163440">
    <property type="protein sequence ID" value="XDQ63307.1"/>
    <property type="molecule type" value="Genomic_DNA"/>
</dbReference>
<accession>A0AB39SA37</accession>
<proteinExistence type="predicted"/>
<dbReference type="AlphaFoldDB" id="A0AB39SA37"/>
<dbReference type="RefSeq" id="WP_369260146.1">
    <property type="nucleotide sequence ID" value="NZ_CP163440.1"/>
</dbReference>
<reference evidence="1" key="1">
    <citation type="submission" date="2024-07" db="EMBL/GenBank/DDBJ databases">
        <authorList>
            <person name="Yu S.T."/>
        </authorList>
    </citation>
    <scope>NUCLEOTIDE SEQUENCE</scope>
    <source>
        <strain evidence="1">R35</strain>
    </source>
</reference>
<organism evidence="1">
    <name type="scientific">Streptomyces sp. R35</name>
    <dbReference type="NCBI Taxonomy" id="3238630"/>
    <lineage>
        <taxon>Bacteria</taxon>
        <taxon>Bacillati</taxon>
        <taxon>Actinomycetota</taxon>
        <taxon>Actinomycetes</taxon>
        <taxon>Kitasatosporales</taxon>
        <taxon>Streptomycetaceae</taxon>
        <taxon>Streptomyces</taxon>
    </lineage>
</organism>